<dbReference type="AlphaFoldDB" id="A0A1Q3ALH7"/>
<dbReference type="Pfam" id="PF00011">
    <property type="entry name" value="HSP20"/>
    <property type="match status" value="1"/>
</dbReference>
<comment type="caution">
    <text evidence="6">The sequence shown here is derived from an EMBL/GenBank/DDBJ whole genome shotgun (WGS) entry which is preliminary data.</text>
</comment>
<evidence type="ECO:0000313" key="7">
    <source>
        <dbReference type="Proteomes" id="UP000187013"/>
    </source>
</evidence>
<dbReference type="PANTHER" id="PTHR11527">
    <property type="entry name" value="HEAT-SHOCK PROTEIN 20 FAMILY MEMBER"/>
    <property type="match status" value="1"/>
</dbReference>
<dbReference type="InterPro" id="IPR002068">
    <property type="entry name" value="A-crystallin/Hsp20_dom"/>
</dbReference>
<dbReference type="OrthoDB" id="5511210at2759"/>
<sequence length="195" mass="22075">MYYQTPLFSIFDVISTDVDNFHKFLESAGYQSYQLKRPMTNRDRPNRSTKPKRKNYRVPLSDGRQSTKAKSGKVDLVPPVDLWEGDTSYQLSIVIPGIKNKEAVEVEYHGGKENKIVITGEISSNCDGKAGSKIRIQEIASGKFRREILFPKKPAVDVDKIKAKYSNGILFLTIPKLAVVEPEDQIHKIKIGFMV</sequence>
<proteinExistence type="inferred from homology"/>
<dbReference type="EMBL" id="BDGX01000054">
    <property type="protein sequence ID" value="GAV56403.1"/>
    <property type="molecule type" value="Genomic_DNA"/>
</dbReference>
<dbReference type="SUPFAM" id="SSF49764">
    <property type="entry name" value="HSP20-like chaperones"/>
    <property type="match status" value="1"/>
</dbReference>
<evidence type="ECO:0000259" key="5">
    <source>
        <dbReference type="PROSITE" id="PS01031"/>
    </source>
</evidence>
<dbReference type="Gene3D" id="2.60.40.790">
    <property type="match status" value="1"/>
</dbReference>
<gene>
    <name evidence="6" type="ORF">ZYGR_0BB01810</name>
</gene>
<dbReference type="InterPro" id="IPR031107">
    <property type="entry name" value="Small_HSP"/>
</dbReference>
<dbReference type="Proteomes" id="UP000187013">
    <property type="component" value="Unassembled WGS sequence"/>
</dbReference>
<organism evidence="6 7">
    <name type="scientific">Zygosaccharomyces rouxii</name>
    <dbReference type="NCBI Taxonomy" id="4956"/>
    <lineage>
        <taxon>Eukaryota</taxon>
        <taxon>Fungi</taxon>
        <taxon>Dikarya</taxon>
        <taxon>Ascomycota</taxon>
        <taxon>Saccharomycotina</taxon>
        <taxon>Saccharomycetes</taxon>
        <taxon>Saccharomycetales</taxon>
        <taxon>Saccharomycetaceae</taxon>
        <taxon>Zygosaccharomyces</taxon>
    </lineage>
</organism>
<comment type="similarity">
    <text evidence="2 3">Belongs to the small heat shock protein (HSP20) family.</text>
</comment>
<feature type="compositionally biased region" description="Basic residues" evidence="4">
    <location>
        <begin position="47"/>
        <end position="56"/>
    </location>
</feature>
<evidence type="ECO:0000256" key="2">
    <source>
        <dbReference type="PROSITE-ProRule" id="PRU00285"/>
    </source>
</evidence>
<reference evidence="6 7" key="1">
    <citation type="submission" date="2016-08" db="EMBL/GenBank/DDBJ databases">
        <title>Draft genome sequence of allopolyploid Zygosaccharomyces rouxii.</title>
        <authorList>
            <person name="Watanabe J."/>
            <person name="Uehara K."/>
            <person name="Mogi Y."/>
            <person name="Tsukioka Y."/>
        </authorList>
    </citation>
    <scope>NUCLEOTIDE SEQUENCE [LARGE SCALE GENOMIC DNA]</scope>
    <source>
        <strain evidence="6 7">NBRC 110957</strain>
    </source>
</reference>
<keyword evidence="1" id="KW-0346">Stress response</keyword>
<dbReference type="CDD" id="cd06464">
    <property type="entry name" value="ACD_sHsps-like"/>
    <property type="match status" value="1"/>
</dbReference>
<evidence type="ECO:0000313" key="6">
    <source>
        <dbReference type="EMBL" id="GAV56403.1"/>
    </source>
</evidence>
<dbReference type="InterPro" id="IPR008978">
    <property type="entry name" value="HSP20-like_chaperone"/>
</dbReference>
<name>A0A1Q3ALH7_ZYGRO</name>
<dbReference type="PROSITE" id="PS01031">
    <property type="entry name" value="SHSP"/>
    <property type="match status" value="1"/>
</dbReference>
<accession>A0A1Q3ALH7</accession>
<protein>
    <recommendedName>
        <fullName evidence="5">SHSP domain-containing protein</fullName>
    </recommendedName>
</protein>
<feature type="region of interest" description="Disordered" evidence="4">
    <location>
        <begin position="36"/>
        <end position="71"/>
    </location>
</feature>
<feature type="domain" description="SHSP" evidence="5">
    <location>
        <begin position="71"/>
        <end position="192"/>
    </location>
</feature>
<evidence type="ECO:0000256" key="4">
    <source>
        <dbReference type="SAM" id="MobiDB-lite"/>
    </source>
</evidence>
<evidence type="ECO:0000256" key="3">
    <source>
        <dbReference type="RuleBase" id="RU003616"/>
    </source>
</evidence>
<evidence type="ECO:0000256" key="1">
    <source>
        <dbReference type="ARBA" id="ARBA00023016"/>
    </source>
</evidence>